<dbReference type="PROSITE" id="PS00018">
    <property type="entry name" value="EF_HAND_1"/>
    <property type="match status" value="1"/>
</dbReference>
<keyword evidence="2" id="KW-0175">Coiled coil</keyword>
<feature type="coiled-coil region" evidence="2">
    <location>
        <begin position="197"/>
        <end position="249"/>
    </location>
</feature>
<dbReference type="STRING" id="74557.A0A1W0A7P9"/>
<evidence type="ECO:0000256" key="2">
    <source>
        <dbReference type="SAM" id="Coils"/>
    </source>
</evidence>
<feature type="compositionally biased region" description="Polar residues" evidence="3">
    <location>
        <begin position="11"/>
        <end position="29"/>
    </location>
</feature>
<comment type="caution">
    <text evidence="5">The sequence shown here is derived from an EMBL/GenBank/DDBJ whole genome shotgun (WGS) entry which is preliminary data.</text>
</comment>
<evidence type="ECO:0000259" key="4">
    <source>
        <dbReference type="PROSITE" id="PS50222"/>
    </source>
</evidence>
<dbReference type="InterPro" id="IPR018247">
    <property type="entry name" value="EF_Hand_1_Ca_BS"/>
</dbReference>
<name>A0A1W0A7P9_9STRA</name>
<keyword evidence="1" id="KW-0106">Calcium</keyword>
<feature type="region of interest" description="Disordered" evidence="3">
    <location>
        <begin position="140"/>
        <end position="183"/>
    </location>
</feature>
<evidence type="ECO:0000313" key="6">
    <source>
        <dbReference type="Proteomes" id="UP000243217"/>
    </source>
</evidence>
<reference evidence="5 6" key="1">
    <citation type="journal article" date="2014" name="Genome Biol. Evol.">
        <title>The secreted proteins of Achlya hypogyna and Thraustotheca clavata identify the ancestral oomycete secretome and reveal gene acquisitions by horizontal gene transfer.</title>
        <authorList>
            <person name="Misner I."/>
            <person name="Blouin N."/>
            <person name="Leonard G."/>
            <person name="Richards T.A."/>
            <person name="Lane C.E."/>
        </authorList>
    </citation>
    <scope>NUCLEOTIDE SEQUENCE [LARGE SCALE GENOMIC DNA]</scope>
    <source>
        <strain evidence="5 6">ATCC 34112</strain>
    </source>
</reference>
<evidence type="ECO:0000256" key="1">
    <source>
        <dbReference type="ARBA" id="ARBA00022837"/>
    </source>
</evidence>
<evidence type="ECO:0000313" key="5">
    <source>
        <dbReference type="EMBL" id="OQS06201.1"/>
    </source>
</evidence>
<organism evidence="5 6">
    <name type="scientific">Thraustotheca clavata</name>
    <dbReference type="NCBI Taxonomy" id="74557"/>
    <lineage>
        <taxon>Eukaryota</taxon>
        <taxon>Sar</taxon>
        <taxon>Stramenopiles</taxon>
        <taxon>Oomycota</taxon>
        <taxon>Saprolegniomycetes</taxon>
        <taxon>Saprolegniales</taxon>
        <taxon>Achlyaceae</taxon>
        <taxon>Thraustotheca</taxon>
    </lineage>
</organism>
<feature type="region of interest" description="Disordered" evidence="3">
    <location>
        <begin position="1"/>
        <end position="29"/>
    </location>
</feature>
<dbReference type="OrthoDB" id="74705at2759"/>
<sequence length="1434" mass="163137">MNPVMKDNKKSLLNNHTPSKSQSSILQHTTDTKLFNRTSDEDSGREDNVLTSVQLEVSTEDNTETSNYFDDYLKVNLTKSACPESYRNLEMMNRSIIMKLREQEKLIERLKHDKASLENKVQILQQELQLKQQIHHTLLSTKERQHLPHLESGKSSNVRCPERPQKQALPGPRAVNSPRAEKTRDRIALTPTELREIQGLQLKVHNLESEKKKRTNEFSSQSNILLKKIQKLEQQLTTQEEKLREREAHIRMTEIGIVHKAQTIQGKYPTPRMLTDDLWSSIIPLKCQIDSSDKKSDVGTAFDELFSRKLLESLQRLPGHCTERWIEEVKETATKLTMLHRGFKALSGIFQRLSSCSDLYQLVGLIANEVKGLIDAEDAVVFVVDPFQSKEFWSRVQRENGDMVTMRFPIAPLSMSLQAAYHEFVTQSKTSNSSSHQCHGGTTASENMKILSRELIDAPPGFASYIYHSIESLNVHGCKILAHPLFCGDTNSTDRLMKLKSSSTILVPICVGDEKEPIAVLQVCGKMQKFRGMGVEVAIENCRHFTEEDQLLLIACANFCGGLLKKVISFTELETNRRSEYVLLSLSRQIFTCLDFKKLSMLVMRSTKELLDTDRCTLFVTKMISPTEQVLCAWQTDMANGSINFHEGSEIIVKFGEGIAGSCAELRSLVNVPDAYDDKRFNKTWDEKTKYRTKSILAVPIISSKGTLLGVIQMINKSGGTPFRGKDEEHVEIVAQLIALAMENSNLFQKTQNISKCIGSYISHLHLNEALLNLSLAAEDVVGVQCACIYLVDERTNELFTFHKTRKNRIDVRAATYKNSVMEEAMAKRDTVIVNNTGMCLHYSPAIDALNGIAAHEVMYVPLFQYGKNGLRDKTFIGLLHLVNRKGNEHDFDAEDSLVAIIVNQVSGILTSIMERQNMQQLHEDTKMLLETCMPFYKELNPLGVMNAVYNAVTSTFAIEKGHLWLFNEDKTSMWTPTLLPLEEMKFVNPSLRRRLSLSAKDRLEVSCAEGLLKGVIQDGKVVCVRRWDLVGDQGHKEGVQHITATDRSAKFTEYAITAAPVWDSFGIEVIGVLMLMYPRGRSLHRLELSKIPIFTRQITSALMVCREIAHHRHRSHRLESIIRGYGCEDLPPPMINSTMMYNASESYSSDHSAPDTFSLSIEIDVHGWLRTHSYPINFFSKGFSIKSRNELLRLPIDIYGNRHIIQVTNYPRGIFTKEHFDKWIGFDIAFGDWEKIKYDVHNAFSRKETLTAYYSRDRNIKRTKLLRESHGIVRHGSIEVKPDETRPLWDLSDHIRHEVAAFLWLFCSQDLKIAWNHVFAIFSAYDTDDSGQIDPIDFEVVLKGCGVHLNHHEYDALCMMFSIAIKPEKGTMVDIDGPYNVLELFQTLAPFFIKHIHFEHEIFPNLHATAHTVDSVHLLLSPTGLDCIKIPTL</sequence>
<keyword evidence="6" id="KW-1185">Reference proteome</keyword>
<feature type="coiled-coil region" evidence="2">
    <location>
        <begin position="93"/>
        <end position="134"/>
    </location>
</feature>
<gene>
    <name evidence="5" type="ORF">THRCLA_01742</name>
</gene>
<dbReference type="EMBL" id="JNBS01000366">
    <property type="protein sequence ID" value="OQS06201.1"/>
    <property type="molecule type" value="Genomic_DNA"/>
</dbReference>
<dbReference type="Pfam" id="PF01590">
    <property type="entry name" value="GAF"/>
    <property type="match status" value="1"/>
</dbReference>
<dbReference type="SUPFAM" id="SSF47473">
    <property type="entry name" value="EF-hand"/>
    <property type="match status" value="1"/>
</dbReference>
<evidence type="ECO:0000256" key="3">
    <source>
        <dbReference type="SAM" id="MobiDB-lite"/>
    </source>
</evidence>
<dbReference type="SUPFAM" id="SSF55781">
    <property type="entry name" value="GAF domain-like"/>
    <property type="match status" value="4"/>
</dbReference>
<protein>
    <recommendedName>
        <fullName evidence="4">EF-hand domain-containing protein</fullName>
    </recommendedName>
</protein>
<dbReference type="GO" id="GO:0005509">
    <property type="term" value="F:calcium ion binding"/>
    <property type="evidence" value="ECO:0007669"/>
    <property type="project" value="InterPro"/>
</dbReference>
<dbReference type="Proteomes" id="UP000243217">
    <property type="component" value="Unassembled WGS sequence"/>
</dbReference>
<proteinExistence type="predicted"/>
<accession>A0A1W0A7P9</accession>
<dbReference type="SMART" id="SM00065">
    <property type="entry name" value="GAF"/>
    <property type="match status" value="3"/>
</dbReference>
<dbReference type="InterPro" id="IPR002048">
    <property type="entry name" value="EF_hand_dom"/>
</dbReference>
<dbReference type="PROSITE" id="PS50222">
    <property type="entry name" value="EF_HAND_2"/>
    <property type="match status" value="1"/>
</dbReference>
<dbReference type="Gene3D" id="3.30.450.40">
    <property type="match status" value="3"/>
</dbReference>
<feature type="compositionally biased region" description="Basic and acidic residues" evidence="3">
    <location>
        <begin position="1"/>
        <end position="10"/>
    </location>
</feature>
<feature type="compositionally biased region" description="Basic and acidic residues" evidence="3">
    <location>
        <begin position="141"/>
        <end position="152"/>
    </location>
</feature>
<dbReference type="InterPro" id="IPR011992">
    <property type="entry name" value="EF-hand-dom_pair"/>
</dbReference>
<dbReference type="InterPro" id="IPR003018">
    <property type="entry name" value="GAF"/>
</dbReference>
<dbReference type="InterPro" id="IPR029016">
    <property type="entry name" value="GAF-like_dom_sf"/>
</dbReference>
<feature type="domain" description="EF-hand" evidence="4">
    <location>
        <begin position="1314"/>
        <end position="1349"/>
    </location>
</feature>